<evidence type="ECO:0000313" key="2">
    <source>
        <dbReference type="EMBL" id="MVU78986.1"/>
    </source>
</evidence>
<gene>
    <name evidence="2" type="ORF">GPX89_17250</name>
</gene>
<organism evidence="2 3">
    <name type="scientific">Nocardia terrae</name>
    <dbReference type="NCBI Taxonomy" id="2675851"/>
    <lineage>
        <taxon>Bacteria</taxon>
        <taxon>Bacillati</taxon>
        <taxon>Actinomycetota</taxon>
        <taxon>Actinomycetes</taxon>
        <taxon>Mycobacteriales</taxon>
        <taxon>Nocardiaceae</taxon>
        <taxon>Nocardia</taxon>
    </lineage>
</organism>
<protein>
    <recommendedName>
        <fullName evidence="4">WXG100 family type VII secretion target</fullName>
    </recommendedName>
</protein>
<name>A0A7K1UX77_9NOCA</name>
<accession>A0A7K1UX77</accession>
<dbReference type="Gene3D" id="1.10.287.1060">
    <property type="entry name" value="ESAT-6-like"/>
    <property type="match status" value="1"/>
</dbReference>
<reference evidence="2 3" key="1">
    <citation type="submission" date="2019-12" db="EMBL/GenBank/DDBJ databases">
        <title>Nocardia sp. nov. ET3-3 isolated from soil.</title>
        <authorList>
            <person name="Kanchanasin P."/>
            <person name="Tanasupawat S."/>
            <person name="Yuki M."/>
            <person name="Kudo T."/>
        </authorList>
    </citation>
    <scope>NUCLEOTIDE SEQUENCE [LARGE SCALE GENOMIC DNA]</scope>
    <source>
        <strain evidence="2 3">ET3-3</strain>
    </source>
</reference>
<proteinExistence type="predicted"/>
<feature type="compositionally biased region" description="Basic and acidic residues" evidence="1">
    <location>
        <begin position="89"/>
        <end position="101"/>
    </location>
</feature>
<dbReference type="RefSeq" id="WP_157388581.1">
    <property type="nucleotide sequence ID" value="NZ_WRPP01000003.1"/>
</dbReference>
<comment type="caution">
    <text evidence="2">The sequence shown here is derived from an EMBL/GenBank/DDBJ whole genome shotgun (WGS) entry which is preliminary data.</text>
</comment>
<keyword evidence="3" id="KW-1185">Reference proteome</keyword>
<dbReference type="Proteomes" id="UP000466794">
    <property type="component" value="Unassembled WGS sequence"/>
</dbReference>
<sequence>MSGRLESYHDLLITASRKTGDVRDGIQGVVDTFESSADGLGEPWGSDSLGKQFAEGAQGYLASKKNIVDGAKNMAGTFANFSKSQHDSAVELEKKEKENADQFKGVAQA</sequence>
<evidence type="ECO:0000256" key="1">
    <source>
        <dbReference type="SAM" id="MobiDB-lite"/>
    </source>
</evidence>
<dbReference type="EMBL" id="WRPP01000003">
    <property type="protein sequence ID" value="MVU78986.1"/>
    <property type="molecule type" value="Genomic_DNA"/>
</dbReference>
<feature type="region of interest" description="Disordered" evidence="1">
    <location>
        <begin position="89"/>
        <end position="109"/>
    </location>
</feature>
<dbReference type="AlphaFoldDB" id="A0A7K1UX77"/>
<evidence type="ECO:0008006" key="4">
    <source>
        <dbReference type="Google" id="ProtNLM"/>
    </source>
</evidence>
<evidence type="ECO:0000313" key="3">
    <source>
        <dbReference type="Proteomes" id="UP000466794"/>
    </source>
</evidence>